<dbReference type="InterPro" id="IPR050515">
    <property type="entry name" value="Beta-lactam/transpept"/>
</dbReference>
<feature type="compositionally biased region" description="Low complexity" evidence="1">
    <location>
        <begin position="51"/>
        <end position="66"/>
    </location>
</feature>
<evidence type="ECO:0000313" key="8">
    <source>
        <dbReference type="Proteomes" id="UP000094869"/>
    </source>
</evidence>
<reference evidence="5 8" key="1">
    <citation type="submission" date="2016-08" db="EMBL/GenBank/DDBJ databases">
        <title>Characterization of Isolates of Eisenbergiella tayi Derived from Blood Cultures, Using Whole Genome Sequencing.</title>
        <authorList>
            <person name="Bernier A.-M."/>
            <person name="Burdz T."/>
            <person name="Wiebe D."/>
            <person name="Bernard K."/>
        </authorList>
    </citation>
    <scope>NUCLEOTIDE SEQUENCE [LARGE SCALE GENOMIC DNA]</scope>
    <source>
        <strain evidence="5 8">NML120146</strain>
    </source>
</reference>
<evidence type="ECO:0000259" key="3">
    <source>
        <dbReference type="Pfam" id="PF00905"/>
    </source>
</evidence>
<dbReference type="PANTHER" id="PTHR30627">
    <property type="entry name" value="PEPTIDOGLYCAN D,D-TRANSPEPTIDASE"/>
    <property type="match status" value="1"/>
</dbReference>
<dbReference type="InterPro" id="IPR054120">
    <property type="entry name" value="PBPA_dimer"/>
</dbReference>
<dbReference type="GO" id="GO:0005886">
    <property type="term" value="C:plasma membrane"/>
    <property type="evidence" value="ECO:0007669"/>
    <property type="project" value="TreeGrafter"/>
</dbReference>
<reference evidence="6 7" key="2">
    <citation type="submission" date="2016-08" db="EMBL/GenBank/DDBJ databases">
        <authorList>
            <person name="Seilhamer J.J."/>
        </authorList>
    </citation>
    <scope>NUCLEOTIDE SEQUENCE [LARGE SCALE GENOMIC DNA]</scope>
    <source>
        <strain evidence="6 7">NML150140-1</strain>
    </source>
</reference>
<feature type="region of interest" description="Disordered" evidence="1">
    <location>
        <begin position="1"/>
        <end position="78"/>
    </location>
</feature>
<feature type="compositionally biased region" description="Basic residues" evidence="1">
    <location>
        <begin position="1"/>
        <end position="10"/>
    </location>
</feature>
<dbReference type="Gene3D" id="3.90.1310.10">
    <property type="entry name" value="Penicillin-binding protein 2a (Domain 2)"/>
    <property type="match status" value="1"/>
</dbReference>
<dbReference type="Gene3D" id="3.40.710.10">
    <property type="entry name" value="DD-peptidase/beta-lactamase superfamily"/>
    <property type="match status" value="1"/>
</dbReference>
<evidence type="ECO:0000313" key="5">
    <source>
        <dbReference type="EMBL" id="ODR44155.1"/>
    </source>
</evidence>
<keyword evidence="8" id="KW-1185">Reference proteome</keyword>
<feature type="transmembrane region" description="Helical" evidence="2">
    <location>
        <begin position="96"/>
        <end position="119"/>
    </location>
</feature>
<feature type="domain" description="Penicillin binding protein A dimerisation" evidence="4">
    <location>
        <begin position="143"/>
        <end position="221"/>
    </location>
</feature>
<keyword evidence="2" id="KW-0812">Transmembrane</keyword>
<keyword evidence="2" id="KW-0472">Membrane</keyword>
<accession>A0A1E3UPF4</accession>
<organism evidence="6 7">
    <name type="scientific">Eisenbergiella tayi</name>
    <dbReference type="NCBI Taxonomy" id="1432052"/>
    <lineage>
        <taxon>Bacteria</taxon>
        <taxon>Bacillati</taxon>
        <taxon>Bacillota</taxon>
        <taxon>Clostridia</taxon>
        <taxon>Lachnospirales</taxon>
        <taxon>Lachnospiraceae</taxon>
        <taxon>Eisenbergiella</taxon>
    </lineage>
</organism>
<dbReference type="InterPro" id="IPR001460">
    <property type="entry name" value="PCN-bd_Tpept"/>
</dbReference>
<dbReference type="Pfam" id="PF21922">
    <property type="entry name" value="PBP_dimer_2"/>
    <property type="match status" value="1"/>
</dbReference>
<evidence type="ECO:0000256" key="2">
    <source>
        <dbReference type="SAM" id="Phobius"/>
    </source>
</evidence>
<keyword evidence="2" id="KW-1133">Transmembrane helix</keyword>
<dbReference type="AlphaFoldDB" id="A0A1E3UPF4"/>
<evidence type="ECO:0000259" key="4">
    <source>
        <dbReference type="Pfam" id="PF21922"/>
    </source>
</evidence>
<comment type="caution">
    <text evidence="6">The sequence shown here is derived from an EMBL/GenBank/DDBJ whole genome shotgun (WGS) entry which is preliminary data.</text>
</comment>
<evidence type="ECO:0000256" key="1">
    <source>
        <dbReference type="SAM" id="MobiDB-lite"/>
    </source>
</evidence>
<evidence type="ECO:0000313" key="7">
    <source>
        <dbReference type="Proteomes" id="UP000094271"/>
    </source>
</evidence>
<dbReference type="EMBL" id="MEHD01000056">
    <property type="protein sequence ID" value="ODR44155.1"/>
    <property type="molecule type" value="Genomic_DNA"/>
</dbReference>
<dbReference type="GO" id="GO:0071972">
    <property type="term" value="F:peptidoglycan L,D-transpeptidase activity"/>
    <property type="evidence" value="ECO:0007669"/>
    <property type="project" value="TreeGrafter"/>
</dbReference>
<dbReference type="SUPFAM" id="SSF56601">
    <property type="entry name" value="beta-lactamase/transpeptidase-like"/>
    <property type="match status" value="1"/>
</dbReference>
<proteinExistence type="predicted"/>
<dbReference type="GO" id="GO:0071555">
    <property type="term" value="P:cell wall organization"/>
    <property type="evidence" value="ECO:0007669"/>
    <property type="project" value="TreeGrafter"/>
</dbReference>
<dbReference type="Proteomes" id="UP000094271">
    <property type="component" value="Unassembled WGS sequence"/>
</dbReference>
<evidence type="ECO:0000313" key="6">
    <source>
        <dbReference type="EMBL" id="ODR55870.1"/>
    </source>
</evidence>
<dbReference type="GO" id="GO:0008658">
    <property type="term" value="F:penicillin binding"/>
    <property type="evidence" value="ECO:0007669"/>
    <property type="project" value="InterPro"/>
</dbReference>
<gene>
    <name evidence="6" type="ORF">BEI59_01570</name>
    <name evidence="5" type="ORF">BEI63_31555</name>
</gene>
<name>A0A1E3UPF4_9FIRM</name>
<dbReference type="PANTHER" id="PTHR30627:SF24">
    <property type="entry name" value="PENICILLIN-BINDING PROTEIN 4B"/>
    <property type="match status" value="1"/>
</dbReference>
<feature type="compositionally biased region" description="Low complexity" evidence="1">
    <location>
        <begin position="21"/>
        <end position="34"/>
    </location>
</feature>
<dbReference type="EMBL" id="MEHA01000001">
    <property type="protein sequence ID" value="ODR55870.1"/>
    <property type="molecule type" value="Genomic_DNA"/>
</dbReference>
<dbReference type="InterPro" id="IPR012338">
    <property type="entry name" value="Beta-lactam/transpept-like"/>
</dbReference>
<feature type="compositionally biased region" description="Basic residues" evidence="1">
    <location>
        <begin position="35"/>
        <end position="48"/>
    </location>
</feature>
<dbReference type="Pfam" id="PF00905">
    <property type="entry name" value="Transpeptidase"/>
    <property type="match status" value="1"/>
</dbReference>
<sequence>MRMRSRKRENLKKTGTGMSMKKNTTTTLNKTAAANHKKKSSGVGKRKQNNSGKQRVSGKQGSSKKQSPSKKKRIQDENFSEEEDKIYDFRKGNRNLIGSAVFFCCLFAGLITYLCVYVSSNSEALFNNSYNSRQSVLATKNTRGTIYSSDGDILAQTVKDEDGKEVRNYPYDNMFAHIVGYSTKGKTGLESLANYYLINTSATVAQQAENSAAGRKNPGNNLYTTLDMNLQQTAYNAMGIYKGAIVVMEVDTGKILAMVSKPDFNPNEIADIWDSVTSDKENSSLLNRASQGVYPPGSTFKIVTALEYIKENPDTWRSYSYQCSGSFTHGDNTIRCYHGSKHGQVSFERSFAKSCNSSFANIGMSLDKAEFIDTMQSLLFNQGLPIDIPYSQSHVQLTQDSDDEDMIQTVIGQGKTQITPLHLCMITSAIANDGILMRPYEMERIESADGKIIRQFQAEEYGSLMTPEEAAILQELMADVVEEGTASKLSGLSYTAAGKTGSAEFNAVKADSHAWFTGFAPAEHPEIAITVIIEGIGSGSDYAVPIAKRVLDAYFDPGF</sequence>
<protein>
    <submittedName>
        <fullName evidence="6">Peptidoglycan glycosyltransferase</fullName>
    </submittedName>
</protein>
<dbReference type="Proteomes" id="UP000094869">
    <property type="component" value="Unassembled WGS sequence"/>
</dbReference>
<feature type="domain" description="Penicillin-binding protein transpeptidase" evidence="3">
    <location>
        <begin position="243"/>
        <end position="551"/>
    </location>
</feature>
<dbReference type="GO" id="GO:0016740">
    <property type="term" value="F:transferase activity"/>
    <property type="evidence" value="ECO:0007669"/>
    <property type="project" value="UniProtKB-KW"/>
</dbReference>
<keyword evidence="6" id="KW-0808">Transferase</keyword>